<keyword evidence="2" id="KW-1185">Reference proteome</keyword>
<dbReference type="AlphaFoldDB" id="A0AA35LZT7"/>
<protein>
    <submittedName>
        <fullName evidence="1">Uncharacterized protein</fullName>
    </submittedName>
</protein>
<organism evidence="1 2">
    <name type="scientific">Clonostachys chloroleuca</name>
    <dbReference type="NCBI Taxonomy" id="1926264"/>
    <lineage>
        <taxon>Eukaryota</taxon>
        <taxon>Fungi</taxon>
        <taxon>Dikarya</taxon>
        <taxon>Ascomycota</taxon>
        <taxon>Pezizomycotina</taxon>
        <taxon>Sordariomycetes</taxon>
        <taxon>Hypocreomycetidae</taxon>
        <taxon>Hypocreales</taxon>
        <taxon>Bionectriaceae</taxon>
        <taxon>Clonostachys</taxon>
    </lineage>
</organism>
<accession>A0AA35LZT7</accession>
<proteinExistence type="predicted"/>
<evidence type="ECO:0000313" key="2">
    <source>
        <dbReference type="Proteomes" id="UP001160390"/>
    </source>
</evidence>
<dbReference type="EMBL" id="CABFNP030000799">
    <property type="protein sequence ID" value="CAI6087881.1"/>
    <property type="molecule type" value="Genomic_DNA"/>
</dbReference>
<sequence length="169" mass="18930">MAQKPAFGPFDETEEALEAHKDYVVEIHQITLLSETGTMRYAFMTFDETARNGGTGLVLHRKLATGHHGIPYYDSSSTFYMGSREGVNFVIQEGFQVGERGPDPFHSSHELQLFSSVKYFSEDEGNLMLDDAEWADGVIDLIMEKTSLDPYQAPDEDEPVLLGLVSELM</sequence>
<comment type="caution">
    <text evidence="1">The sequence shown here is derived from an EMBL/GenBank/DDBJ whole genome shotgun (WGS) entry which is preliminary data.</text>
</comment>
<reference evidence="1" key="1">
    <citation type="submission" date="2023-01" db="EMBL/GenBank/DDBJ databases">
        <authorList>
            <person name="Piombo E."/>
        </authorList>
    </citation>
    <scope>NUCLEOTIDE SEQUENCE</scope>
</reference>
<name>A0AA35LZT7_9HYPO</name>
<dbReference type="Proteomes" id="UP001160390">
    <property type="component" value="Unassembled WGS sequence"/>
</dbReference>
<evidence type="ECO:0000313" key="1">
    <source>
        <dbReference type="EMBL" id="CAI6087881.1"/>
    </source>
</evidence>
<gene>
    <name evidence="1" type="ORF">CCHLO57077_00008374</name>
</gene>